<dbReference type="CDD" id="cd00715">
    <property type="entry name" value="GPATase_N"/>
    <property type="match status" value="1"/>
</dbReference>
<comment type="function">
    <text evidence="7">Catalyzes the formation of phosphoribosylamine from phosphoribosylpyrophosphate (PRPP) and glutamine.</text>
</comment>
<dbReference type="EMBL" id="FNHG01000011">
    <property type="protein sequence ID" value="SDM43111.1"/>
    <property type="molecule type" value="Genomic_DNA"/>
</dbReference>
<dbReference type="InterPro" id="IPR035584">
    <property type="entry name" value="PurF_N"/>
</dbReference>
<evidence type="ECO:0000259" key="11">
    <source>
        <dbReference type="PROSITE" id="PS51278"/>
    </source>
</evidence>
<comment type="pathway">
    <text evidence="1 7 8">Purine metabolism; IMP biosynthesis via de novo pathway; N(1)-(5-phospho-D-ribosyl)glycinamide from 5-phospho-alpha-D-ribose 1-diphosphate: step 1/2.</text>
</comment>
<proteinExistence type="inferred from homology"/>
<keyword evidence="7 10" id="KW-0479">Metal-binding</keyword>
<feature type="binding site" evidence="7 10">
    <location>
        <position position="306"/>
    </location>
    <ligand>
        <name>Mg(2+)</name>
        <dbReference type="ChEBI" id="CHEBI:18420"/>
    </ligand>
</feature>
<dbReference type="GO" id="GO:0004044">
    <property type="term" value="F:amidophosphoribosyltransferase activity"/>
    <property type="evidence" value="ECO:0007669"/>
    <property type="project" value="UniProtKB-UniRule"/>
</dbReference>
<comment type="cofactor">
    <cofactor evidence="7 10">
        <name>Mg(2+)</name>
        <dbReference type="ChEBI" id="CHEBI:18420"/>
    </cofactor>
    <text evidence="7 10">Binds 1 Mg(2+) ion per subunit.</text>
</comment>
<dbReference type="RefSeq" id="WP_091770160.1">
    <property type="nucleotide sequence ID" value="NZ_FNHG01000011.1"/>
</dbReference>
<dbReference type="SUPFAM" id="SSF53271">
    <property type="entry name" value="PRTase-like"/>
    <property type="match status" value="1"/>
</dbReference>
<keyword evidence="13" id="KW-1185">Reference proteome</keyword>
<gene>
    <name evidence="7" type="primary">purF</name>
    <name evidence="12" type="ORF">SAMN04488568_11142</name>
</gene>
<evidence type="ECO:0000256" key="9">
    <source>
        <dbReference type="PIRSR" id="PIRSR000485-1"/>
    </source>
</evidence>
<dbReference type="InterPro" id="IPR029057">
    <property type="entry name" value="PRTase-like"/>
</dbReference>
<evidence type="ECO:0000256" key="8">
    <source>
        <dbReference type="PIRNR" id="PIRNR000485"/>
    </source>
</evidence>
<keyword evidence="7 10" id="KW-0460">Magnesium</keyword>
<organism evidence="12 13">
    <name type="scientific">Maricaulis salignorans</name>
    <dbReference type="NCBI Taxonomy" id="144026"/>
    <lineage>
        <taxon>Bacteria</taxon>
        <taxon>Pseudomonadati</taxon>
        <taxon>Pseudomonadota</taxon>
        <taxon>Alphaproteobacteria</taxon>
        <taxon>Maricaulales</taxon>
        <taxon>Maricaulaceae</taxon>
        <taxon>Maricaulis</taxon>
    </lineage>
</organism>
<protein>
    <recommendedName>
        <fullName evidence="7">Amidophosphoribosyltransferase</fullName>
        <shortName evidence="7">ATase</shortName>
        <ecNumber evidence="7">2.4.2.14</ecNumber>
    </recommendedName>
    <alternativeName>
        <fullName evidence="7">Glutamine phosphoribosylpyrophosphate amidotransferase</fullName>
        <shortName evidence="7">GPATase</shortName>
    </alternativeName>
</protein>
<dbReference type="GO" id="GO:0009113">
    <property type="term" value="P:purine nucleobase biosynthetic process"/>
    <property type="evidence" value="ECO:0007669"/>
    <property type="project" value="UniProtKB-UniRule"/>
</dbReference>
<comment type="similarity">
    <text evidence="2 7 8">In the C-terminal section; belongs to the purine/pyrimidine phosphoribosyltransferase family.</text>
</comment>
<dbReference type="PIRSF" id="PIRSF000485">
    <property type="entry name" value="Amd_phspho_trans"/>
    <property type="match status" value="1"/>
</dbReference>
<dbReference type="UniPathway" id="UPA00074">
    <property type="reaction ID" value="UER00124"/>
</dbReference>
<feature type="domain" description="Glutamine amidotransferase type-2" evidence="11">
    <location>
        <begin position="24"/>
        <end position="243"/>
    </location>
</feature>
<reference evidence="12 13" key="1">
    <citation type="submission" date="2016-10" db="EMBL/GenBank/DDBJ databases">
        <authorList>
            <person name="de Groot N.N."/>
        </authorList>
    </citation>
    <scope>NUCLEOTIDE SEQUENCE [LARGE SCALE GENOMIC DNA]</scope>
    <source>
        <strain evidence="12 13">DSM 16077</strain>
    </source>
</reference>
<feature type="binding site" evidence="7 10">
    <location>
        <position position="369"/>
    </location>
    <ligand>
        <name>Mg(2+)</name>
        <dbReference type="ChEBI" id="CHEBI:18420"/>
    </ligand>
</feature>
<dbReference type="EC" id="2.4.2.14" evidence="7"/>
<dbReference type="Proteomes" id="UP000199759">
    <property type="component" value="Unassembled WGS sequence"/>
</dbReference>
<evidence type="ECO:0000256" key="2">
    <source>
        <dbReference type="ARBA" id="ARBA00010138"/>
    </source>
</evidence>
<dbReference type="InterPro" id="IPR029055">
    <property type="entry name" value="Ntn_hydrolases_N"/>
</dbReference>
<dbReference type="GO" id="GO:0000287">
    <property type="term" value="F:magnesium ion binding"/>
    <property type="evidence" value="ECO:0007669"/>
    <property type="project" value="UniProtKB-UniRule"/>
</dbReference>
<keyword evidence="5 7" id="KW-0658">Purine biosynthesis</keyword>
<dbReference type="InterPro" id="IPR000836">
    <property type="entry name" value="PRTase_dom"/>
</dbReference>
<keyword evidence="3 7" id="KW-0328">Glycosyltransferase</keyword>
<comment type="catalytic activity">
    <reaction evidence="7 8">
        <text>5-phospho-beta-D-ribosylamine + L-glutamate + diphosphate = 5-phospho-alpha-D-ribose 1-diphosphate + L-glutamine + H2O</text>
        <dbReference type="Rhea" id="RHEA:14905"/>
        <dbReference type="ChEBI" id="CHEBI:15377"/>
        <dbReference type="ChEBI" id="CHEBI:29985"/>
        <dbReference type="ChEBI" id="CHEBI:33019"/>
        <dbReference type="ChEBI" id="CHEBI:58017"/>
        <dbReference type="ChEBI" id="CHEBI:58359"/>
        <dbReference type="ChEBI" id="CHEBI:58681"/>
        <dbReference type="EC" id="2.4.2.14"/>
    </reaction>
</comment>
<dbReference type="OrthoDB" id="9801213at2"/>
<dbReference type="STRING" id="144026.SAMN04488568_11142"/>
<dbReference type="Gene3D" id="3.40.50.2020">
    <property type="match status" value="1"/>
</dbReference>
<dbReference type="InterPro" id="IPR005854">
    <property type="entry name" value="PurF"/>
</dbReference>
<evidence type="ECO:0000256" key="5">
    <source>
        <dbReference type="ARBA" id="ARBA00022755"/>
    </source>
</evidence>
<dbReference type="CDD" id="cd06223">
    <property type="entry name" value="PRTases_typeI"/>
    <property type="match status" value="1"/>
</dbReference>
<evidence type="ECO:0000256" key="3">
    <source>
        <dbReference type="ARBA" id="ARBA00022676"/>
    </source>
</evidence>
<comment type="caution">
    <text evidence="7">Lacks conserved residue(s) required for the propagation of feature annotation.</text>
</comment>
<dbReference type="Pfam" id="PF13522">
    <property type="entry name" value="GATase_6"/>
    <property type="match status" value="1"/>
</dbReference>
<evidence type="ECO:0000313" key="13">
    <source>
        <dbReference type="Proteomes" id="UP000199759"/>
    </source>
</evidence>
<dbReference type="NCBIfam" id="TIGR01134">
    <property type="entry name" value="purF"/>
    <property type="match status" value="1"/>
</dbReference>
<dbReference type="GO" id="GO:0006189">
    <property type="term" value="P:'de novo' IMP biosynthetic process"/>
    <property type="evidence" value="ECO:0007669"/>
    <property type="project" value="UniProtKB-UniRule"/>
</dbReference>
<keyword evidence="6 7" id="KW-0315">Glutamine amidotransferase</keyword>
<feature type="binding site" evidence="7 10">
    <location>
        <position position="368"/>
    </location>
    <ligand>
        <name>Mg(2+)</name>
        <dbReference type="ChEBI" id="CHEBI:18420"/>
    </ligand>
</feature>
<evidence type="ECO:0000256" key="6">
    <source>
        <dbReference type="ARBA" id="ARBA00022962"/>
    </source>
</evidence>
<dbReference type="PANTHER" id="PTHR11907">
    <property type="entry name" value="AMIDOPHOSPHORIBOSYLTRANSFERASE"/>
    <property type="match status" value="1"/>
</dbReference>
<evidence type="ECO:0000313" key="12">
    <source>
        <dbReference type="EMBL" id="SDM43111.1"/>
    </source>
</evidence>
<accession>A0A1G9T5Z7</accession>
<evidence type="ECO:0000256" key="10">
    <source>
        <dbReference type="PIRSR" id="PIRSR000485-2"/>
    </source>
</evidence>
<dbReference type="Gene3D" id="3.60.20.10">
    <property type="entry name" value="Glutamine Phosphoribosylpyrophosphate, subunit 1, domain 1"/>
    <property type="match status" value="1"/>
</dbReference>
<name>A0A1G9T5Z7_9PROT</name>
<sequence length="493" mass="53710">MSDKHALPATLTYDPVTDRPQEECGVFAVYGSEDAGVLTALGLHALQHRGQEACGIATHDGSRFHVERYLGLVGENFTSADMPQRLPGNVAIGHVRYSTQGASVLRNVQPLYSDVRGGGIALAHNGHITNARVLREELVSNGAIFQSTSDSEVVLHLAALSRKSKLTNRLSHALKQIEGAFAFVVLVNDRLIAARDPHGIRPLVMGQLGDAVVFASETTALDMVGATYTRDVEPGEAIILSDGEMRSERFSPARAARPCAFEFIYFARPDSNIGGRSVYEARKEMGRQLAREMPVDVDVIIPVPDSGVPAALGYSEASGIPFELGIIRSHFVGRTFIQPNQDRRDMSVRLKHSANAAAVRGKRVLLIDDSIVRGTTSLKIVRLMREAGATEVHFRSACPPIKFPDFYGIDMAGQKELIAANMDVEQMAAKLEADSLAFLTVDGMYQAITGGPRNDRAPQLSDHYFTGEYPTRLMDHDRSLSAKEFQLSLLVDA</sequence>
<dbReference type="Pfam" id="PF00156">
    <property type="entry name" value="Pribosyltran"/>
    <property type="match status" value="1"/>
</dbReference>
<keyword evidence="4 7" id="KW-0808">Transferase</keyword>
<evidence type="ECO:0000256" key="4">
    <source>
        <dbReference type="ARBA" id="ARBA00022679"/>
    </source>
</evidence>
<evidence type="ECO:0000256" key="7">
    <source>
        <dbReference type="HAMAP-Rule" id="MF_01931"/>
    </source>
</evidence>
<dbReference type="HAMAP" id="MF_01931">
    <property type="entry name" value="PurF"/>
    <property type="match status" value="1"/>
</dbReference>
<evidence type="ECO:0000256" key="1">
    <source>
        <dbReference type="ARBA" id="ARBA00005209"/>
    </source>
</evidence>
<dbReference type="InterPro" id="IPR017932">
    <property type="entry name" value="GATase_2_dom"/>
</dbReference>
<dbReference type="SUPFAM" id="SSF56235">
    <property type="entry name" value="N-terminal nucleophile aminohydrolases (Ntn hydrolases)"/>
    <property type="match status" value="1"/>
</dbReference>
<feature type="active site" description="Nucleophile" evidence="7 9">
    <location>
        <position position="24"/>
    </location>
</feature>
<dbReference type="PROSITE" id="PS51278">
    <property type="entry name" value="GATASE_TYPE_2"/>
    <property type="match status" value="1"/>
</dbReference>
<dbReference type="AlphaFoldDB" id="A0A1G9T5Z7"/>